<dbReference type="Gene3D" id="2.60.120.260">
    <property type="entry name" value="Galactose-binding domain-like"/>
    <property type="match status" value="1"/>
</dbReference>
<evidence type="ECO:0000256" key="2">
    <source>
        <dbReference type="ARBA" id="ARBA00022801"/>
    </source>
</evidence>
<evidence type="ECO:0000313" key="8">
    <source>
        <dbReference type="Proteomes" id="UP000276603"/>
    </source>
</evidence>
<dbReference type="RefSeq" id="WP_120714357.1">
    <property type="nucleotide sequence ID" value="NZ_RBCJ01000006.1"/>
</dbReference>
<reference evidence="7 8" key="1">
    <citation type="submission" date="2018-10" db="EMBL/GenBank/DDBJ databases">
        <title>Ulvibacterium marinum gen. nov., sp. nov., a novel marine bacterium of the family Flavobacteriaceae, isolated from a culture of the green alga Ulva prolifera.</title>
        <authorList>
            <person name="Zhang Z."/>
        </authorList>
    </citation>
    <scope>NUCLEOTIDE SEQUENCE [LARGE SCALE GENOMIC DNA]</scope>
    <source>
        <strain evidence="7 8">CCMM003</strain>
    </source>
</reference>
<dbReference type="AlphaFoldDB" id="A0A3B0BWS2"/>
<dbReference type="PANTHER" id="PTHR43536:SF1">
    <property type="entry name" value="MANNOSYLGLYCOPROTEIN ENDO-BETA-MANNOSIDASE"/>
    <property type="match status" value="1"/>
</dbReference>
<dbReference type="SUPFAM" id="SSF51445">
    <property type="entry name" value="(Trans)glycosidases"/>
    <property type="match status" value="1"/>
</dbReference>
<dbReference type="InterPro" id="IPR006102">
    <property type="entry name" value="Ig-like_GH2"/>
</dbReference>
<sequence length="930" mass="107446">MRTKSNNFVVLFLILNSCLFLAAQENSLVQPYFISSRTDGQHLSLSNDWQLTHTEEPITNTSDLDTKEYLKVKRPTSVQMAYFKAGELPDPYEHLNSEKYLWIEKQVWYYRKSFSPNKDQEEKYAFLTFQGLDYFSKIWLNGKLLGEHRGMFGGPSIEVSEYLDYGEPNELVVEVKSGNYGQWDTFDWRNPGKIVKPRTVARGSSHKPFFAVGMWKGARLDFVPKEHLERPYLVTTKVNEREAFLHLSVEVFTESHSLTRELHLWENEQIGNYGKIEKAPKTQPYGKDLKIELEFWQNNEVAYKETFDVTVVNGRTWLEKDLSLPNPKLWWPNGLGEQNLYTVKTSLFVEGRKVDEIDFEYGIRTAHYKPSPAPRVFDRWKDWQFVVNNEPFFVKGVNWMPADVLLDLPRENYDWLLSAARDAGIQLIRIWGGGILEIDDFYELCAKYGIMVWQDFPKNNNNTPDWPQDVWEAQVVHNIVRLRNQTALAVWCGGNEFNPYTKGNATTMNILERSLDDFDPSRKWLRTSPDFGSTHLYPDFDPTWYKKKLSIIPYVAETGIHSIPEAKSLYEVVDKNEFQNLGGMYDDGFADTHPEFVQHFMEYSPSRVPRMLSRASHIDNMANPSLESISEATQIGAGEFYQIFSEGMQSNYPVTTGLMPWVFKRPWPTVAAIHLLDGFGQPSAPYYFLKRTYEPIHVALQPERLLWKAGEGFPMRLSVINATKLMGTYKVSATILDSSFQSLYNETMDVEVSPGPSVSPYQMESFNIPKDFTSQYFFVLLEMKDGDDKLVSRSVYWPRTIPQMEDSEYYENYTSEPMDWPTLDQGPWLKPIVSKTTTNLALTVLESGKTDGAISSVKIKIENTGKHAAFMTQVNVKGGKRLFRASDNFFWMEPGEEKVLDIHIKWREEAPTRAALTVGAWNAKTKTKRF</sequence>
<proteinExistence type="inferred from homology"/>
<dbReference type="Proteomes" id="UP000276603">
    <property type="component" value="Unassembled WGS sequence"/>
</dbReference>
<dbReference type="GO" id="GO:0004553">
    <property type="term" value="F:hydrolase activity, hydrolyzing O-glycosyl compounds"/>
    <property type="evidence" value="ECO:0007669"/>
    <property type="project" value="InterPro"/>
</dbReference>
<keyword evidence="3" id="KW-0326">Glycosidase</keyword>
<comment type="similarity">
    <text evidence="1">Belongs to the glycosyl hydrolase 2 family.</text>
</comment>
<evidence type="ECO:0000313" key="7">
    <source>
        <dbReference type="EMBL" id="RKN77011.1"/>
    </source>
</evidence>
<feature type="domain" description="Glycoside hydrolase family 2 immunoglobulin-like beta-sandwich" evidence="5">
    <location>
        <begin position="244"/>
        <end position="364"/>
    </location>
</feature>
<dbReference type="InterPro" id="IPR036156">
    <property type="entry name" value="Beta-gal/glucu_dom_sf"/>
</dbReference>
<evidence type="ECO:0000256" key="1">
    <source>
        <dbReference type="ARBA" id="ARBA00007401"/>
    </source>
</evidence>
<feature type="signal peptide" evidence="4">
    <location>
        <begin position="1"/>
        <end position="22"/>
    </location>
</feature>
<feature type="domain" description="Beta-mannosidase-like galactose-binding" evidence="6">
    <location>
        <begin position="62"/>
        <end position="177"/>
    </location>
</feature>
<dbReference type="Gene3D" id="2.60.40.10">
    <property type="entry name" value="Immunoglobulins"/>
    <property type="match status" value="3"/>
</dbReference>
<comment type="caution">
    <text evidence="7">The sequence shown here is derived from an EMBL/GenBank/DDBJ whole genome shotgun (WGS) entry which is preliminary data.</text>
</comment>
<gene>
    <name evidence="7" type="ORF">D7Z94_24870</name>
</gene>
<evidence type="ECO:0000259" key="6">
    <source>
        <dbReference type="Pfam" id="PF22666"/>
    </source>
</evidence>
<keyword evidence="8" id="KW-1185">Reference proteome</keyword>
<keyword evidence="2" id="KW-0378">Hydrolase</keyword>
<accession>A0A3B0BWS2</accession>
<dbReference type="OrthoDB" id="9801077at2"/>
<name>A0A3B0BWS2_9FLAO</name>
<dbReference type="GO" id="GO:0005975">
    <property type="term" value="P:carbohydrate metabolic process"/>
    <property type="evidence" value="ECO:0007669"/>
    <property type="project" value="InterPro"/>
</dbReference>
<dbReference type="Gene3D" id="3.20.20.80">
    <property type="entry name" value="Glycosidases"/>
    <property type="match status" value="1"/>
</dbReference>
<dbReference type="SUPFAM" id="SSF49785">
    <property type="entry name" value="Galactose-binding domain-like"/>
    <property type="match status" value="1"/>
</dbReference>
<dbReference type="SUPFAM" id="SSF49303">
    <property type="entry name" value="beta-Galactosidase/glucuronidase domain"/>
    <property type="match status" value="3"/>
</dbReference>
<dbReference type="Pfam" id="PF22666">
    <property type="entry name" value="Glyco_hydro_2_N2"/>
    <property type="match status" value="1"/>
</dbReference>
<evidence type="ECO:0000256" key="4">
    <source>
        <dbReference type="SAM" id="SignalP"/>
    </source>
</evidence>
<dbReference type="InterPro" id="IPR054593">
    <property type="entry name" value="Beta-mannosidase-like_N2"/>
</dbReference>
<dbReference type="InterPro" id="IPR008979">
    <property type="entry name" value="Galactose-bd-like_sf"/>
</dbReference>
<evidence type="ECO:0000259" key="5">
    <source>
        <dbReference type="Pfam" id="PF00703"/>
    </source>
</evidence>
<dbReference type="InterPro" id="IPR017853">
    <property type="entry name" value="GH"/>
</dbReference>
<dbReference type="InterPro" id="IPR043534">
    <property type="entry name" value="EBDG/EBM"/>
</dbReference>
<feature type="chain" id="PRO_5017287303" evidence="4">
    <location>
        <begin position="23"/>
        <end position="930"/>
    </location>
</feature>
<evidence type="ECO:0000256" key="3">
    <source>
        <dbReference type="ARBA" id="ARBA00023295"/>
    </source>
</evidence>
<protein>
    <submittedName>
        <fullName evidence="7">Beta-mannosidase</fullName>
    </submittedName>
</protein>
<dbReference type="InterPro" id="IPR013783">
    <property type="entry name" value="Ig-like_fold"/>
</dbReference>
<dbReference type="Pfam" id="PF00703">
    <property type="entry name" value="Glyco_hydro_2"/>
    <property type="match status" value="1"/>
</dbReference>
<dbReference type="EMBL" id="RBCJ01000006">
    <property type="protein sequence ID" value="RKN77011.1"/>
    <property type="molecule type" value="Genomic_DNA"/>
</dbReference>
<keyword evidence="4" id="KW-0732">Signal</keyword>
<dbReference type="PANTHER" id="PTHR43536">
    <property type="entry name" value="MANNOSYLGLYCOPROTEIN ENDO-BETA-MANNOSIDASE"/>
    <property type="match status" value="1"/>
</dbReference>
<organism evidence="7 8">
    <name type="scientific">Ulvibacterium marinum</name>
    <dbReference type="NCBI Taxonomy" id="2419782"/>
    <lineage>
        <taxon>Bacteria</taxon>
        <taxon>Pseudomonadati</taxon>
        <taxon>Bacteroidota</taxon>
        <taxon>Flavobacteriia</taxon>
        <taxon>Flavobacteriales</taxon>
        <taxon>Flavobacteriaceae</taxon>
        <taxon>Ulvibacterium</taxon>
    </lineage>
</organism>